<keyword evidence="2" id="KW-1185">Reference proteome</keyword>
<dbReference type="Pfam" id="PF19924">
    <property type="entry name" value="DUF6387"/>
    <property type="match status" value="1"/>
</dbReference>
<dbReference type="AlphaFoldDB" id="A0A1I5AHB7"/>
<name>A0A1I5AHB7_9GAMM</name>
<protein>
    <submittedName>
        <fullName evidence="1">Uncharacterized protein</fullName>
    </submittedName>
</protein>
<reference evidence="2" key="1">
    <citation type="submission" date="2016-10" db="EMBL/GenBank/DDBJ databases">
        <authorList>
            <person name="Varghese N."/>
            <person name="Submissions S."/>
        </authorList>
    </citation>
    <scope>NUCLEOTIDE SEQUENCE [LARGE SCALE GENOMIC DNA]</scope>
    <source>
        <strain evidence="2">N6PO6</strain>
    </source>
</reference>
<dbReference type="Proteomes" id="UP000242222">
    <property type="component" value="Unassembled WGS sequence"/>
</dbReference>
<dbReference type="EMBL" id="FOVC01000012">
    <property type="protein sequence ID" value="SFN61896.1"/>
    <property type="molecule type" value="Genomic_DNA"/>
</dbReference>
<evidence type="ECO:0000313" key="2">
    <source>
        <dbReference type="Proteomes" id="UP000242222"/>
    </source>
</evidence>
<accession>A0A1I5AHB7</accession>
<evidence type="ECO:0000313" key="1">
    <source>
        <dbReference type="EMBL" id="SFN61896.1"/>
    </source>
</evidence>
<dbReference type="RefSeq" id="WP_092879296.1">
    <property type="nucleotide sequence ID" value="NZ_FOVC01000012.1"/>
</dbReference>
<proteinExistence type="predicted"/>
<organism evidence="1 2">
    <name type="scientific">Izhakiella capsodis</name>
    <dbReference type="NCBI Taxonomy" id="1367852"/>
    <lineage>
        <taxon>Bacteria</taxon>
        <taxon>Pseudomonadati</taxon>
        <taxon>Pseudomonadota</taxon>
        <taxon>Gammaproteobacteria</taxon>
        <taxon>Enterobacterales</taxon>
        <taxon>Erwiniaceae</taxon>
        <taxon>Izhakiella</taxon>
    </lineage>
</organism>
<dbReference type="InterPro" id="IPR045664">
    <property type="entry name" value="DUF6387"/>
</dbReference>
<gene>
    <name evidence="1" type="ORF">SAMN05216516_11211</name>
</gene>
<sequence>MVTAAKKVELTKWFKPENYNVLKDITVLQLCQEIRKRKAIFEELEEALESDEPEWCVSQANLEERELIFSGKPLIASGLTEDDVESYTSDQHVRLMTAGKLYQLEKDIKNTGLLNYGENTVKFFEENNRYWLQQPILRYKRIYAQQLIESRKMTDVQKKNLALKAGSAFNLEINLSLSTDNQIIESLRYLLDRWRKQTGIKPKLSQFTYGFGEAMVLKIVDFRVIPILDLLYHAKLNNYKLSDKDLEQLLYRWGMEGCRDQVQIKETDRPLAKKALTNEFDNLFTMFLYKNRHLMDMKVSEVYKMNEREGK</sequence>
<dbReference type="OrthoDB" id="6505430at2"/>
<dbReference type="STRING" id="1367852.SAMN05216516_11211"/>